<evidence type="ECO:0008006" key="4">
    <source>
        <dbReference type="Google" id="ProtNLM"/>
    </source>
</evidence>
<dbReference type="PANTHER" id="PTHR28630:SF3">
    <property type="entry name" value="PEROXIREDOXIN-LIKE 2C"/>
    <property type="match status" value="1"/>
</dbReference>
<evidence type="ECO:0000313" key="2">
    <source>
        <dbReference type="EMBL" id="KAF2231711.1"/>
    </source>
</evidence>
<feature type="compositionally biased region" description="Basic and acidic residues" evidence="1">
    <location>
        <begin position="304"/>
        <end position="328"/>
    </location>
</feature>
<evidence type="ECO:0000313" key="3">
    <source>
        <dbReference type="Proteomes" id="UP000800092"/>
    </source>
</evidence>
<feature type="region of interest" description="Disordered" evidence="1">
    <location>
        <begin position="1"/>
        <end position="44"/>
    </location>
</feature>
<organism evidence="2 3">
    <name type="scientific">Viridothelium virens</name>
    <name type="common">Speckled blister lichen</name>
    <name type="synonym">Trypethelium virens</name>
    <dbReference type="NCBI Taxonomy" id="1048519"/>
    <lineage>
        <taxon>Eukaryota</taxon>
        <taxon>Fungi</taxon>
        <taxon>Dikarya</taxon>
        <taxon>Ascomycota</taxon>
        <taxon>Pezizomycotina</taxon>
        <taxon>Dothideomycetes</taxon>
        <taxon>Dothideomycetes incertae sedis</taxon>
        <taxon>Trypetheliales</taxon>
        <taxon>Trypetheliaceae</taxon>
        <taxon>Viridothelium</taxon>
    </lineage>
</organism>
<dbReference type="InterPro" id="IPR032801">
    <property type="entry name" value="PXL2A/B/C"/>
</dbReference>
<dbReference type="Proteomes" id="UP000800092">
    <property type="component" value="Unassembled WGS sequence"/>
</dbReference>
<dbReference type="PANTHER" id="PTHR28630">
    <property type="match status" value="1"/>
</dbReference>
<protein>
    <recommendedName>
        <fullName evidence="4">AhpC-TSA-domain-containing protein</fullName>
    </recommendedName>
</protein>
<accession>A0A6A6H1F6</accession>
<dbReference type="OrthoDB" id="40334at2759"/>
<sequence length="344" mass="37123">MPHPSDSDSSSSHSASKESSSTAASSVDHQHSPEHDPQAEFKGDVKVSKALPTKSEWARCVELPVLDVDGKEQMFGSLYGNEAGPSRHLIVFVRHFFCGNCQEYLRTLSASITPSLLSSVSVPTTITVIGCGQPDLIPLYVAATSCPYPIYCDPARSLYQTLGMIRTLDLGKSRPDYIQRSILGAAVQSVIQGLRSGRNALKSGDYWQVGGELLVECEGKGDPGRVTWVHRMRNTRDHAGIGELKKVLGLDGDGRVPRRKWSEGVRGVVRRGTSGSVGAAKGDEEKRSRSRSTGSKGVEAVKGAVERARSKSRDRKGMVKLGDGKEEYEGLLKEERAGEIGVAA</sequence>
<feature type="compositionally biased region" description="Basic and acidic residues" evidence="1">
    <location>
        <begin position="28"/>
        <end position="44"/>
    </location>
</feature>
<name>A0A6A6H1F6_VIRVR</name>
<dbReference type="AlphaFoldDB" id="A0A6A6H1F6"/>
<dbReference type="CDD" id="cd02970">
    <property type="entry name" value="PRX_like2"/>
    <property type="match status" value="1"/>
</dbReference>
<dbReference type="Pfam" id="PF13911">
    <property type="entry name" value="AhpC-TSA_2"/>
    <property type="match status" value="1"/>
</dbReference>
<gene>
    <name evidence="2" type="ORF">EV356DRAFT_451504</name>
</gene>
<feature type="compositionally biased region" description="Low complexity" evidence="1">
    <location>
        <begin position="7"/>
        <end position="27"/>
    </location>
</feature>
<evidence type="ECO:0000256" key="1">
    <source>
        <dbReference type="SAM" id="MobiDB-lite"/>
    </source>
</evidence>
<reference evidence="2" key="1">
    <citation type="journal article" date="2020" name="Stud. Mycol.">
        <title>101 Dothideomycetes genomes: a test case for predicting lifestyles and emergence of pathogens.</title>
        <authorList>
            <person name="Haridas S."/>
            <person name="Albert R."/>
            <person name="Binder M."/>
            <person name="Bloem J."/>
            <person name="Labutti K."/>
            <person name="Salamov A."/>
            <person name="Andreopoulos B."/>
            <person name="Baker S."/>
            <person name="Barry K."/>
            <person name="Bills G."/>
            <person name="Bluhm B."/>
            <person name="Cannon C."/>
            <person name="Castanera R."/>
            <person name="Culley D."/>
            <person name="Daum C."/>
            <person name="Ezra D."/>
            <person name="Gonzalez J."/>
            <person name="Henrissat B."/>
            <person name="Kuo A."/>
            <person name="Liang C."/>
            <person name="Lipzen A."/>
            <person name="Lutzoni F."/>
            <person name="Magnuson J."/>
            <person name="Mondo S."/>
            <person name="Nolan M."/>
            <person name="Ohm R."/>
            <person name="Pangilinan J."/>
            <person name="Park H.-J."/>
            <person name="Ramirez L."/>
            <person name="Alfaro M."/>
            <person name="Sun H."/>
            <person name="Tritt A."/>
            <person name="Yoshinaga Y."/>
            <person name="Zwiers L.-H."/>
            <person name="Turgeon B."/>
            <person name="Goodwin S."/>
            <person name="Spatafora J."/>
            <person name="Crous P."/>
            <person name="Grigoriev I."/>
        </authorList>
    </citation>
    <scope>NUCLEOTIDE SEQUENCE</scope>
    <source>
        <strain evidence="2">Tuck. ex Michener</strain>
    </source>
</reference>
<keyword evidence="3" id="KW-1185">Reference proteome</keyword>
<proteinExistence type="predicted"/>
<dbReference type="EMBL" id="ML991823">
    <property type="protein sequence ID" value="KAF2231711.1"/>
    <property type="molecule type" value="Genomic_DNA"/>
</dbReference>
<feature type="region of interest" description="Disordered" evidence="1">
    <location>
        <begin position="272"/>
        <end position="328"/>
    </location>
</feature>